<dbReference type="AlphaFoldDB" id="A0A502CLE1"/>
<evidence type="ECO:0000313" key="2">
    <source>
        <dbReference type="EMBL" id="TPG12939.1"/>
    </source>
</evidence>
<dbReference type="RefSeq" id="WP_140743873.1">
    <property type="nucleotide sequence ID" value="NZ_RCZM01000008.1"/>
</dbReference>
<dbReference type="Proteomes" id="UP000317722">
    <property type="component" value="Unassembled WGS sequence"/>
</dbReference>
<dbReference type="Pfam" id="PF08592">
    <property type="entry name" value="Anthrone_oxy"/>
    <property type="match status" value="1"/>
</dbReference>
<proteinExistence type="predicted"/>
<evidence type="ECO:0000256" key="1">
    <source>
        <dbReference type="SAM" id="Phobius"/>
    </source>
</evidence>
<name>A0A502CLE1_9MICO</name>
<comment type="caution">
    <text evidence="2">The sequence shown here is derived from an EMBL/GenBank/DDBJ whole genome shotgun (WGS) entry which is preliminary data.</text>
</comment>
<accession>A0A502CLE1</accession>
<feature type="transmembrane region" description="Helical" evidence="1">
    <location>
        <begin position="56"/>
        <end position="80"/>
    </location>
</feature>
<gene>
    <name evidence="2" type="ORF">EAH86_19575</name>
</gene>
<protein>
    <submittedName>
        <fullName evidence="2">DUF1772 domain-containing protein</fullName>
    </submittedName>
</protein>
<dbReference type="EMBL" id="RCZM01000008">
    <property type="protein sequence ID" value="TPG12939.1"/>
    <property type="molecule type" value="Genomic_DNA"/>
</dbReference>
<dbReference type="InterPro" id="IPR013901">
    <property type="entry name" value="Anthrone_oxy"/>
</dbReference>
<feature type="transmembrane region" description="Helical" evidence="1">
    <location>
        <begin position="7"/>
        <end position="30"/>
    </location>
</feature>
<keyword evidence="1" id="KW-0812">Transmembrane</keyword>
<evidence type="ECO:0000313" key="3">
    <source>
        <dbReference type="Proteomes" id="UP000317722"/>
    </source>
</evidence>
<organism evidence="2 3">
    <name type="scientific">Pedococcus bigeumensis</name>
    <dbReference type="NCBI Taxonomy" id="433644"/>
    <lineage>
        <taxon>Bacteria</taxon>
        <taxon>Bacillati</taxon>
        <taxon>Actinomycetota</taxon>
        <taxon>Actinomycetes</taxon>
        <taxon>Micrococcales</taxon>
        <taxon>Intrasporangiaceae</taxon>
        <taxon>Pedococcus</taxon>
    </lineage>
</organism>
<feature type="transmembrane region" description="Helical" evidence="1">
    <location>
        <begin position="92"/>
        <end position="111"/>
    </location>
</feature>
<dbReference type="OrthoDB" id="4827927at2"/>
<sequence>MSWAEVVVAVTALASAVIGGALFAFSTFVMKSLGRLAPPEGIRAMQRLNEDAPQGLLLPLLLSPLGSLVAAVLAVTGKGLGDTVLVDHRTQLAVGALLGVAAFLVTAVANIPRNNALAALDADAASAAGEWAAYRRSWTAWNHVRVVAALAAAVLLALALHR</sequence>
<keyword evidence="3" id="KW-1185">Reference proteome</keyword>
<reference evidence="2 3" key="1">
    <citation type="journal article" date="2019" name="Environ. Microbiol.">
        <title>Species interactions and distinct microbial communities in high Arctic permafrost affected cryosols are associated with the CH4 and CO2 gas fluxes.</title>
        <authorList>
            <person name="Altshuler I."/>
            <person name="Hamel J."/>
            <person name="Turney S."/>
            <person name="Magnuson E."/>
            <person name="Levesque R."/>
            <person name="Greer C."/>
            <person name="Whyte L.G."/>
        </authorList>
    </citation>
    <scope>NUCLEOTIDE SEQUENCE [LARGE SCALE GENOMIC DNA]</scope>
    <source>
        <strain evidence="2 3">S9.3A</strain>
    </source>
</reference>
<keyword evidence="1" id="KW-0472">Membrane</keyword>
<keyword evidence="1" id="KW-1133">Transmembrane helix</keyword>
<feature type="transmembrane region" description="Helical" evidence="1">
    <location>
        <begin position="140"/>
        <end position="160"/>
    </location>
</feature>